<dbReference type="InParanoid" id="F0ZIH3"/>
<dbReference type="VEuPathDB" id="AmoebaDB:DICPUDRAFT_151293"/>
<organism evidence="1 2">
    <name type="scientific">Dictyostelium purpureum</name>
    <name type="common">Slime mold</name>
    <dbReference type="NCBI Taxonomy" id="5786"/>
    <lineage>
        <taxon>Eukaryota</taxon>
        <taxon>Amoebozoa</taxon>
        <taxon>Evosea</taxon>
        <taxon>Eumycetozoa</taxon>
        <taxon>Dictyostelia</taxon>
        <taxon>Dictyosteliales</taxon>
        <taxon>Dictyosteliaceae</taxon>
        <taxon>Dictyostelium</taxon>
    </lineage>
</organism>
<name>F0ZIH3_DICPU</name>
<proteinExistence type="predicted"/>
<evidence type="ECO:0000313" key="2">
    <source>
        <dbReference type="Proteomes" id="UP000001064"/>
    </source>
</evidence>
<protein>
    <submittedName>
        <fullName evidence="1">Uncharacterized protein</fullName>
    </submittedName>
</protein>
<evidence type="ECO:0000313" key="1">
    <source>
        <dbReference type="EMBL" id="EGC36262.1"/>
    </source>
</evidence>
<dbReference type="AlphaFoldDB" id="F0ZIH3"/>
<accession>F0ZIH3</accession>
<sequence>MLFKSIASISMLNNKTNIKNNENIENNNQCDNKVSKWNPRYTFTKFNLFSQTAVV</sequence>
<dbReference type="EMBL" id="GL871032">
    <property type="protein sequence ID" value="EGC36262.1"/>
    <property type="molecule type" value="Genomic_DNA"/>
</dbReference>
<dbReference type="GeneID" id="10500928"/>
<dbReference type="KEGG" id="dpp:DICPUDRAFT_151293"/>
<reference evidence="2" key="1">
    <citation type="journal article" date="2011" name="Genome Biol.">
        <title>Comparative genomics of the social amoebae Dictyostelium discoideum and Dictyostelium purpureum.</title>
        <authorList>
            <consortium name="US DOE Joint Genome Institute (JGI-PGF)"/>
            <person name="Sucgang R."/>
            <person name="Kuo A."/>
            <person name="Tian X."/>
            <person name="Salerno W."/>
            <person name="Parikh A."/>
            <person name="Feasley C.L."/>
            <person name="Dalin E."/>
            <person name="Tu H."/>
            <person name="Huang E."/>
            <person name="Barry K."/>
            <person name="Lindquist E."/>
            <person name="Shapiro H."/>
            <person name="Bruce D."/>
            <person name="Schmutz J."/>
            <person name="Salamov A."/>
            <person name="Fey P."/>
            <person name="Gaudet P."/>
            <person name="Anjard C."/>
            <person name="Babu M.M."/>
            <person name="Basu S."/>
            <person name="Bushmanova Y."/>
            <person name="van der Wel H."/>
            <person name="Katoh-Kurasawa M."/>
            <person name="Dinh C."/>
            <person name="Coutinho P.M."/>
            <person name="Saito T."/>
            <person name="Elias M."/>
            <person name="Schaap P."/>
            <person name="Kay R.R."/>
            <person name="Henrissat B."/>
            <person name="Eichinger L."/>
            <person name="Rivero F."/>
            <person name="Putnam N.H."/>
            <person name="West C.M."/>
            <person name="Loomis W.F."/>
            <person name="Chisholm R.L."/>
            <person name="Shaulsky G."/>
            <person name="Strassmann J.E."/>
            <person name="Queller D.C."/>
            <person name="Kuspa A."/>
            <person name="Grigoriev I.V."/>
        </authorList>
    </citation>
    <scope>NUCLEOTIDE SEQUENCE [LARGE SCALE GENOMIC DNA]</scope>
    <source>
        <strain evidence="2">QSDP1</strain>
    </source>
</reference>
<keyword evidence="2" id="KW-1185">Reference proteome</keyword>
<dbReference type="Proteomes" id="UP000001064">
    <property type="component" value="Unassembled WGS sequence"/>
</dbReference>
<gene>
    <name evidence="1" type="ORF">DICPUDRAFT_151293</name>
</gene>
<dbReference type="RefSeq" id="XP_003287208.1">
    <property type="nucleotide sequence ID" value="XM_003287160.1"/>
</dbReference>